<evidence type="ECO:0000259" key="1">
    <source>
        <dbReference type="Pfam" id="PF03992"/>
    </source>
</evidence>
<reference evidence="2" key="2">
    <citation type="submission" date="2023-04" db="EMBL/GenBank/DDBJ databases">
        <title>Paracnuella aquatica gen. nov., sp. nov., a member of the family Chitinophagaceae isolated from a hot spring.</title>
        <authorList>
            <person name="Wang C."/>
        </authorList>
    </citation>
    <scope>NUCLEOTIDE SEQUENCE</scope>
    <source>
        <strain evidence="2">LB-8</strain>
    </source>
</reference>
<feature type="domain" description="ABM" evidence="1">
    <location>
        <begin position="1"/>
        <end position="75"/>
    </location>
</feature>
<dbReference type="Proteomes" id="UP001155483">
    <property type="component" value="Unassembled WGS sequence"/>
</dbReference>
<dbReference type="EMBL" id="JAOTIF010000001">
    <property type="protein sequence ID" value="MCU7547826.1"/>
    <property type="molecule type" value="Genomic_DNA"/>
</dbReference>
<evidence type="ECO:0000313" key="2">
    <source>
        <dbReference type="EMBL" id="MCU7547826.1"/>
    </source>
</evidence>
<protein>
    <submittedName>
        <fullName evidence="2">Antibiotic biosynthesis monooxygenase</fullName>
    </submittedName>
</protein>
<keyword evidence="2" id="KW-0503">Monooxygenase</keyword>
<dbReference type="InterPro" id="IPR011008">
    <property type="entry name" value="Dimeric_a/b-barrel"/>
</dbReference>
<dbReference type="GO" id="GO:0004497">
    <property type="term" value="F:monooxygenase activity"/>
    <property type="evidence" value="ECO:0007669"/>
    <property type="project" value="UniProtKB-KW"/>
</dbReference>
<reference evidence="2" key="1">
    <citation type="submission" date="2022-09" db="EMBL/GenBank/DDBJ databases">
        <authorList>
            <person name="Yuan C."/>
            <person name="Ke Z."/>
        </authorList>
    </citation>
    <scope>NUCLEOTIDE SEQUENCE</scope>
    <source>
        <strain evidence="2">LB-8</strain>
    </source>
</reference>
<dbReference type="InterPro" id="IPR007138">
    <property type="entry name" value="ABM_dom"/>
</dbReference>
<keyword evidence="3" id="KW-1185">Reference proteome</keyword>
<accession>A0A9X2XS52</accession>
<name>A0A9X2XS52_9BACT</name>
<evidence type="ECO:0000313" key="3">
    <source>
        <dbReference type="Proteomes" id="UP001155483"/>
    </source>
</evidence>
<organism evidence="2 3">
    <name type="scientific">Paraflavisolibacter caeni</name>
    <dbReference type="NCBI Taxonomy" id="2982496"/>
    <lineage>
        <taxon>Bacteria</taxon>
        <taxon>Pseudomonadati</taxon>
        <taxon>Bacteroidota</taxon>
        <taxon>Chitinophagia</taxon>
        <taxon>Chitinophagales</taxon>
        <taxon>Chitinophagaceae</taxon>
        <taxon>Paraflavisolibacter</taxon>
    </lineage>
</organism>
<comment type="caution">
    <text evidence="2">The sequence shown here is derived from an EMBL/GenBank/DDBJ whole genome shotgun (WGS) entry which is preliminary data.</text>
</comment>
<keyword evidence="2" id="KW-0560">Oxidoreductase</keyword>
<dbReference type="Pfam" id="PF03992">
    <property type="entry name" value="ABM"/>
    <property type="match status" value="1"/>
</dbReference>
<sequence>MYVRLTYCKFSPANLQEALRVYKEEIIPILLKQQGLIDVQMMEPVDQTEDYISMTQWSSKADADLYDSSGTYRKLVSMLENYFAEKPVLKVYNVEKVMIPTA</sequence>
<gene>
    <name evidence="2" type="ORF">OCK74_01810</name>
</gene>
<dbReference type="RefSeq" id="WP_279295271.1">
    <property type="nucleotide sequence ID" value="NZ_JAOTIF010000001.1"/>
</dbReference>
<dbReference type="AlphaFoldDB" id="A0A9X2XS52"/>
<proteinExistence type="predicted"/>
<dbReference type="SUPFAM" id="SSF54909">
    <property type="entry name" value="Dimeric alpha+beta barrel"/>
    <property type="match status" value="1"/>
</dbReference>
<dbReference type="Gene3D" id="3.30.70.100">
    <property type="match status" value="1"/>
</dbReference>